<feature type="transmembrane region" description="Helical" evidence="1">
    <location>
        <begin position="188"/>
        <end position="206"/>
    </location>
</feature>
<keyword evidence="1" id="KW-1133">Transmembrane helix</keyword>
<dbReference type="Pfam" id="PF03741">
    <property type="entry name" value="TerC"/>
    <property type="match status" value="1"/>
</dbReference>
<keyword evidence="1" id="KW-0812">Transmembrane</keyword>
<feature type="transmembrane region" description="Helical" evidence="1">
    <location>
        <begin position="154"/>
        <end position="176"/>
    </location>
</feature>
<evidence type="ECO:0008006" key="4">
    <source>
        <dbReference type="Google" id="ProtNLM"/>
    </source>
</evidence>
<dbReference type="Proteomes" id="UP001165575">
    <property type="component" value="Unassembled WGS sequence"/>
</dbReference>
<feature type="transmembrane region" description="Helical" evidence="1">
    <location>
        <begin position="88"/>
        <end position="107"/>
    </location>
</feature>
<evidence type="ECO:0000313" key="2">
    <source>
        <dbReference type="EMBL" id="MCX5619886.1"/>
    </source>
</evidence>
<feature type="transmembrane region" description="Helical" evidence="1">
    <location>
        <begin position="63"/>
        <end position="82"/>
    </location>
</feature>
<dbReference type="InterPro" id="IPR005496">
    <property type="entry name" value="Integral_membrane_TerC"/>
</dbReference>
<keyword evidence="1" id="KW-0472">Membrane</keyword>
<dbReference type="RefSeq" id="WP_266137710.1">
    <property type="nucleotide sequence ID" value="NZ_JANIDX010000004.1"/>
</dbReference>
<reference evidence="2 3" key="1">
    <citation type="submission" date="2022-07" db="EMBL/GenBank/DDBJ databases">
        <title>Bombella genomes.</title>
        <authorList>
            <person name="Harer L."/>
            <person name="Styblova S."/>
            <person name="Ehrmann M."/>
        </authorList>
    </citation>
    <scope>NUCLEOTIDE SEQUENCE [LARGE SCALE GENOMIC DNA]</scope>
    <source>
        <strain evidence="2 3">TMW 2.2556</strain>
    </source>
</reference>
<dbReference type="EMBL" id="JANIDX010000004">
    <property type="protein sequence ID" value="MCX5619886.1"/>
    <property type="molecule type" value="Genomic_DNA"/>
</dbReference>
<protein>
    <recommendedName>
        <fullName evidence="4">YjbE family metal transport protein</fullName>
    </recommendedName>
</protein>
<comment type="caution">
    <text evidence="2">The sequence shown here is derived from an EMBL/GenBank/DDBJ whole genome shotgun (WGS) entry which is preliminary data.</text>
</comment>
<accession>A0ABT3WSS0</accession>
<proteinExistence type="predicted"/>
<organism evidence="2 3">
    <name type="scientific">Bombella pollinis</name>
    <dbReference type="NCBI Taxonomy" id="2967337"/>
    <lineage>
        <taxon>Bacteria</taxon>
        <taxon>Pseudomonadati</taxon>
        <taxon>Pseudomonadota</taxon>
        <taxon>Alphaproteobacteria</taxon>
        <taxon>Acetobacterales</taxon>
        <taxon>Acetobacteraceae</taxon>
        <taxon>Bombella</taxon>
    </lineage>
</organism>
<evidence type="ECO:0000313" key="3">
    <source>
        <dbReference type="Proteomes" id="UP001165575"/>
    </source>
</evidence>
<feature type="transmembrane region" description="Helical" evidence="1">
    <location>
        <begin position="6"/>
        <end position="27"/>
    </location>
</feature>
<gene>
    <name evidence="2" type="ORF">NQF89_05550</name>
</gene>
<evidence type="ECO:0000256" key="1">
    <source>
        <dbReference type="SAM" id="Phobius"/>
    </source>
</evidence>
<keyword evidence="3" id="KW-1185">Reference proteome</keyword>
<name>A0ABT3WSS0_9PROT</name>
<sequence>MVSPLYFIMMVCLTIILNLALSGYNVVILQNIVEHIRPPRLDIARQTHPNLAQKHLRSYRRTALIFGSALAAFLRIGLTLILSDMLVFSYTKIIAAILLLWTSWILFRTLTSPDPETESSHSANLIEAIPKIIMADLALGLDNILAVACVSIHHHIILISGLVISILAITIGVMMAPAQLLRLRRLEWVGLVIMLVLSIHLLIHGIRDVPLPLFS</sequence>